<evidence type="ECO:0000313" key="3">
    <source>
        <dbReference type="Proteomes" id="UP000663856"/>
    </source>
</evidence>
<keyword evidence="4" id="KW-1185">Reference proteome</keyword>
<dbReference type="EMBL" id="CAJOBG010004766">
    <property type="protein sequence ID" value="CAF4125162.1"/>
    <property type="molecule type" value="Genomic_DNA"/>
</dbReference>
<protein>
    <submittedName>
        <fullName evidence="1">Uncharacterized protein</fullName>
    </submittedName>
</protein>
<evidence type="ECO:0000313" key="4">
    <source>
        <dbReference type="Proteomes" id="UP000663866"/>
    </source>
</evidence>
<proteinExistence type="predicted"/>
<accession>A0A816SGZ1</accession>
<dbReference type="EMBL" id="CAJNRF010006685">
    <property type="protein sequence ID" value="CAF2083719.1"/>
    <property type="molecule type" value="Genomic_DNA"/>
</dbReference>
<evidence type="ECO:0000313" key="2">
    <source>
        <dbReference type="EMBL" id="CAF4125162.1"/>
    </source>
</evidence>
<evidence type="ECO:0000313" key="1">
    <source>
        <dbReference type="EMBL" id="CAF2083719.1"/>
    </source>
</evidence>
<dbReference type="AlphaFoldDB" id="A0A816SGZ1"/>
<sequence length="517" mass="61172">MSYAKRDPNNPPNYYYNLNKKQQQNWMKTAKKMNKNEDLQAKYPPFKSSSNINIIHIHHKSTIDTINDLIILANRTSRYAVDTESERKKINNDALIQIQFLHSTDASTIILIETAYLPNPQTTLYTKIKELWFTIFNNNNEVITWGTVENEFNNFHHLDFINLGNPFQHINLQSLFKGWHNEHFVTHPEMEKRDKNTGPVSSNMVDMSGDDSDDDMDDGKLNDYVQYKCDHITHYDYNATWSLQDAIATTFNKFLDKSQTINLWQCGIDLELDTWKNKLFSRPQYNKHIEQQQRIKMKQYTIDDRIAVAELFLCMCPETTNHHQLHDVSQHASTQTITLTTTTTTTKTIRRIILDLCDDLSDISEDKLIQILKPKFDKKKEENVHQLHDPPAELIITTTPNEIDEFNSIEQQPVRAQSTTLSQTEKQRKKNMKLKWKQQHRPNFQRKMKRPIYHRYDYRKIRSQLADDDIHTSHQFTPNKEKGEVLIGFKSKEEEEKARNKIKINYFSRTQYIERWG</sequence>
<organism evidence="1 3">
    <name type="scientific">Rotaria magnacalcarata</name>
    <dbReference type="NCBI Taxonomy" id="392030"/>
    <lineage>
        <taxon>Eukaryota</taxon>
        <taxon>Metazoa</taxon>
        <taxon>Spiralia</taxon>
        <taxon>Gnathifera</taxon>
        <taxon>Rotifera</taxon>
        <taxon>Eurotatoria</taxon>
        <taxon>Bdelloidea</taxon>
        <taxon>Philodinida</taxon>
        <taxon>Philodinidae</taxon>
        <taxon>Rotaria</taxon>
    </lineage>
</organism>
<reference evidence="1" key="1">
    <citation type="submission" date="2021-02" db="EMBL/GenBank/DDBJ databases">
        <authorList>
            <person name="Nowell W R."/>
        </authorList>
    </citation>
    <scope>NUCLEOTIDE SEQUENCE</scope>
</reference>
<name>A0A816SGZ1_9BILA</name>
<dbReference type="Proteomes" id="UP000663856">
    <property type="component" value="Unassembled WGS sequence"/>
</dbReference>
<dbReference type="Proteomes" id="UP000663866">
    <property type="component" value="Unassembled WGS sequence"/>
</dbReference>
<comment type="caution">
    <text evidence="1">The sequence shown here is derived from an EMBL/GenBank/DDBJ whole genome shotgun (WGS) entry which is preliminary data.</text>
</comment>
<gene>
    <name evidence="2" type="ORF">OVN521_LOCUS22201</name>
    <name evidence="1" type="ORF">WKI299_LOCUS16691</name>
</gene>